<gene>
    <name evidence="3" type="ORF">ATO10_06821</name>
</gene>
<dbReference type="eggNOG" id="COG2931">
    <property type="taxonomic scope" value="Bacteria"/>
</dbReference>
<accession>A0A058ZN35</accession>
<dbReference type="Proteomes" id="UP000024836">
    <property type="component" value="Unassembled WGS sequence"/>
</dbReference>
<evidence type="ECO:0000256" key="1">
    <source>
        <dbReference type="SAM" id="MobiDB-lite"/>
    </source>
</evidence>
<feature type="region of interest" description="Disordered" evidence="1">
    <location>
        <begin position="72"/>
        <end position="94"/>
    </location>
</feature>
<dbReference type="RefSeq" id="WP_035249894.1">
    <property type="nucleotide sequence ID" value="NZ_AQQY01000003.1"/>
</dbReference>
<name>A0A058ZN35_9RHOB</name>
<dbReference type="InterPro" id="IPR036844">
    <property type="entry name" value="Hint_dom_sf"/>
</dbReference>
<feature type="domain" description="Hedgehog/Intein (Hint)" evidence="2">
    <location>
        <begin position="337"/>
        <end position="475"/>
    </location>
</feature>
<evidence type="ECO:0000313" key="3">
    <source>
        <dbReference type="EMBL" id="KCV82635.1"/>
    </source>
</evidence>
<dbReference type="Gene3D" id="2.170.16.10">
    <property type="entry name" value="Hedgehog/Intein (Hint) domain"/>
    <property type="match status" value="1"/>
</dbReference>
<dbReference type="EMBL" id="AQQY01000003">
    <property type="protein sequence ID" value="KCV82635.1"/>
    <property type="molecule type" value="Genomic_DNA"/>
</dbReference>
<dbReference type="eggNOG" id="COG3291">
    <property type="taxonomic scope" value="Bacteria"/>
</dbReference>
<dbReference type="Pfam" id="PF17963">
    <property type="entry name" value="Big_9"/>
    <property type="match status" value="1"/>
</dbReference>
<dbReference type="OrthoDB" id="6305173at2"/>
<comment type="caution">
    <text evidence="3">The sequence shown here is derived from an EMBL/GenBank/DDBJ whole genome shotgun (WGS) entry which is preliminary data.</text>
</comment>
<dbReference type="NCBIfam" id="NF038133">
    <property type="entry name" value="choice_anch_L"/>
    <property type="match status" value="1"/>
</dbReference>
<evidence type="ECO:0000259" key="2">
    <source>
        <dbReference type="Pfam" id="PF13403"/>
    </source>
</evidence>
<dbReference type="Pfam" id="PF13403">
    <property type="entry name" value="Hint_2"/>
    <property type="match status" value="1"/>
</dbReference>
<evidence type="ECO:0000313" key="4">
    <source>
        <dbReference type="Proteomes" id="UP000024836"/>
    </source>
</evidence>
<dbReference type="InterPro" id="IPR028992">
    <property type="entry name" value="Hedgehog/Intein_dom"/>
</dbReference>
<dbReference type="AlphaFoldDB" id="A0A058ZN35"/>
<proteinExistence type="predicted"/>
<dbReference type="SUPFAM" id="SSF51294">
    <property type="entry name" value="Hedgehog/intein (Hint) domain"/>
    <property type="match status" value="1"/>
</dbReference>
<dbReference type="InterPro" id="IPR049804">
    <property type="entry name" value="Choice_anch_L"/>
</dbReference>
<dbReference type="STRING" id="1461693.ATO10_06821"/>
<organism evidence="3 4">
    <name type="scientific">Actibacterium atlanticum</name>
    <dbReference type="NCBI Taxonomy" id="1461693"/>
    <lineage>
        <taxon>Bacteria</taxon>
        <taxon>Pseudomonadati</taxon>
        <taxon>Pseudomonadota</taxon>
        <taxon>Alphaproteobacteria</taxon>
        <taxon>Rhodobacterales</taxon>
        <taxon>Roseobacteraceae</taxon>
        <taxon>Actibacterium</taxon>
    </lineage>
</organism>
<dbReference type="PATRIC" id="fig|1461693.3.peg.1386"/>
<sequence>MATASELAINTSANADQMAEAIFGNGVTVVSATYSGDDSSSGIYTGAETTMPGVAPSDDGVILSTGHASSVTNASGDVNTSSGTSTNTTGANNDADLNSVAGFTTYDASILEATFVPDGDVLTMQIVFSSEEYLEYVGSGFNDAVGIWVNGVQAELIVGDGSVSINNINDASNSDLYVDNASSDDNYNTEMDGFTVTLSLKAPVTPGAENTIKIGIADAGDSSYDSNLFIAGNSLQTVVIAEDDEYDIWANGQMTIDVLENDNHDTGGTLSITHINGQAVAAGDTVVLSTGVELTLTADGEIQVLGDDQASESIFTYTVTDGLGNSDVGYTTINTVPCFLAGTVIDTARGPLRIDDIAPGDLVLTRDHGYQPVRWAGRKSHECSDRTAPVQIESGTFGLHGKLVVSPQHRILIEGPKTELLFATPEVLVSAIHLIGHAGVRRWPKDRTVTYVHLLFDQHEVLRSNGIWSESYLPGPQTMPGFSSEVQSELCEIFPQLDPLTGEGYGKAARMCLKRFEAMALVA</sequence>
<feature type="compositionally biased region" description="Low complexity" evidence="1">
    <location>
        <begin position="75"/>
        <end position="94"/>
    </location>
</feature>
<protein>
    <recommendedName>
        <fullName evidence="2">Hedgehog/Intein (Hint) domain-containing protein</fullName>
    </recommendedName>
</protein>
<reference evidence="3 4" key="1">
    <citation type="submission" date="2013-04" db="EMBL/GenBank/DDBJ databases">
        <title>Shimia sp. 22II-S11-Z10 Genome Sequencing.</title>
        <authorList>
            <person name="Lai Q."/>
            <person name="Li G."/>
            <person name="Shao Z."/>
        </authorList>
    </citation>
    <scope>NUCLEOTIDE SEQUENCE [LARGE SCALE GENOMIC DNA]</scope>
    <source>
        <strain evidence="4">22II-S11-Z10</strain>
    </source>
</reference>
<keyword evidence="4" id="KW-1185">Reference proteome</keyword>